<feature type="chain" id="PRO_5018000814" evidence="14">
    <location>
        <begin position="30"/>
        <end position="1336"/>
    </location>
</feature>
<feature type="transmembrane region" description="Helical" evidence="13">
    <location>
        <begin position="1257"/>
        <end position="1280"/>
    </location>
</feature>
<feature type="transmembrane region" description="Helical" evidence="13">
    <location>
        <begin position="270"/>
        <end position="291"/>
    </location>
</feature>
<evidence type="ECO:0000256" key="12">
    <source>
        <dbReference type="SAM" id="MobiDB-lite"/>
    </source>
</evidence>
<dbReference type="Proteomes" id="UP000275078">
    <property type="component" value="Unassembled WGS sequence"/>
</dbReference>
<feature type="transmembrane region" description="Helical" evidence="13">
    <location>
        <begin position="353"/>
        <end position="373"/>
    </location>
</feature>
<sequence length="1336" mass="146391">MRRPGFISLAAGLLSTAFILSSTVAPVAADITTIHKPGYCAFRGQCGRKSFFGSQLPCPDNGRAEEPDDTVRQQLVSICGAEWSDGDVCCTKEQLSDLKSNLDRAGAIISSCPACKANFVNLFCQFTCSPDQSTFINVTAIEKTMSKKDAIAELDYHVSEEYASGFYDSCKDVKFGATNGNAMDFIGGGAKNYTEFLAFLGKKQALGSPFQMNFPRDVSKPLKELSPEPKRCDGDDPSYRCSCVDCPSTCPPLPSLDHEKACNVGKLPCMSFAVIIIYAGLLFLLISGFVAKEAWKHARSRRSERMQLFQQPGDDDDDGSIHPQAWDHNAKEYSLNTVLDDFFSKIGKACARYPALTIGTSLLVVGVMSLGWLNFQIETDPVRLWVSPTSEAAAEKAFFDENFGPFYRAQQAFLVNDTKADGVSPVLSYETLGWWFDVENRIRRLKSLDGTVLDEVCYKPTGEGCVIQSVTSYFGNNFYSVKPDNWKTTLRSCADMPIQSSCLPDFGQPIKKEMILGGVPGNDVADAKALISTWVLTNYADESSEEIKKAMGWERSLKNLMLTIKEEAKDRGLRLSFSTEISLEQELNKSTNTDANIIIISYIAMFIYASIALGGTGFLARNMVNDPKWIFVDSKFTLGVAGIVIVLLSVSASVGIFSAMGIKVTLIIAEVIPFLVLAIGVDNIFLIVHEFEKVNHSYGSEEPVENRVSRALGRMGPSILLSAVTETIAFSLGAAVGMPAVRNFAIYAAGAVAINAVLQVTLFVAVLALNQKRAEDSRVDCFPCVKVRAYGSWDGSQNDSCGLVLGGYGGVAEDGIVDAFVKNIYAPFLLRRKVRFGVILFFLGLLTAGLALIPKVQLGLDQRIALPSDSYLIDYFNDLDNYFGVGAPVYFVTKEFNATAKEEQKALCGRFTTCDTYSLASILEQERKRPEVSYIAEATASWVDDFFLWLNPANEQCCRVNKRTGELCDPDSPARQCKVCFADRDPAWNITLSGMPQGKEFLDYLKIWLQAPTGEECAIAGKAAYSHAIVPDYKRNTINATHFRTSHTPLRSQDDFIKAYASARRIAKEISKNTGAPVFPYSKFYIFFDQYANIKKLTVTLLLSALATIFVVTSVFLGSVRVAGVVTVTVAMVIVDIIGSMALFGVSLNAVSLVNLVIAVGISVEFCSHLARAFQFPGKEALLADSDSPNLSRVHSSIRFQSTHASPANSSSLARAYSALANVGGSVFTGITLTKFLGVSVLAFTRSKIFEIYYFRMWVSLVVLGALHALVWLPVALSFVGGQGWSWEDDGGVEDDLRIRTRLDINETGSDDDSDDEDRQVTLPREDSRGRTRGRK</sequence>
<evidence type="ECO:0000256" key="5">
    <source>
        <dbReference type="ARBA" id="ARBA00022729"/>
    </source>
</evidence>
<proteinExistence type="inferred from homology"/>
<name>A0A3N4I610_ASCIM</name>
<feature type="transmembrane region" description="Helical" evidence="13">
    <location>
        <begin position="834"/>
        <end position="853"/>
    </location>
</feature>
<dbReference type="FunFam" id="1.20.1640.10:FF:000008">
    <property type="entry name" value="NPC intracellular cholesterol transporter 1"/>
    <property type="match status" value="1"/>
</dbReference>
<keyword evidence="5 14" id="KW-0732">Signal</keyword>
<dbReference type="GO" id="GO:0006629">
    <property type="term" value="P:lipid metabolic process"/>
    <property type="evidence" value="ECO:0007669"/>
    <property type="project" value="UniProtKB-KW"/>
</dbReference>
<feature type="transmembrane region" description="Helical" evidence="13">
    <location>
        <begin position="1124"/>
        <end position="1146"/>
    </location>
</feature>
<protein>
    <submittedName>
        <fullName evidence="16">Multidrug efflux transporter AcrB transmembrane domain-containing protein</fullName>
    </submittedName>
</protein>
<evidence type="ECO:0000256" key="9">
    <source>
        <dbReference type="ARBA" id="ARBA00023136"/>
    </source>
</evidence>
<feature type="transmembrane region" description="Helical" evidence="13">
    <location>
        <begin position="599"/>
        <end position="624"/>
    </location>
</feature>
<feature type="signal peptide" evidence="14">
    <location>
        <begin position="1"/>
        <end position="29"/>
    </location>
</feature>
<dbReference type="InterPro" id="IPR032190">
    <property type="entry name" value="NPC1_N"/>
</dbReference>
<evidence type="ECO:0000313" key="16">
    <source>
        <dbReference type="EMBL" id="RPA81499.1"/>
    </source>
</evidence>
<feature type="compositionally biased region" description="Acidic residues" evidence="12">
    <location>
        <begin position="1309"/>
        <end position="1318"/>
    </location>
</feature>
<feature type="transmembrane region" description="Helical" evidence="13">
    <location>
        <begin position="666"/>
        <end position="688"/>
    </location>
</feature>
<keyword evidence="11" id="KW-0325">Glycoprotein</keyword>
<feature type="domain" description="SSD" evidence="15">
    <location>
        <begin position="594"/>
        <end position="769"/>
    </location>
</feature>
<comment type="subcellular location">
    <subcellularLocation>
        <location evidence="1">Endomembrane system</location>
        <topology evidence="1">Multi-pass membrane protein</topology>
    </subcellularLocation>
</comment>
<evidence type="ECO:0000256" key="6">
    <source>
        <dbReference type="ARBA" id="ARBA00022989"/>
    </source>
</evidence>
<comment type="similarity">
    <text evidence="2">Belongs to the patched family.</text>
</comment>
<evidence type="ECO:0000256" key="10">
    <source>
        <dbReference type="ARBA" id="ARBA00023157"/>
    </source>
</evidence>
<keyword evidence="6 13" id="KW-1133">Transmembrane helix</keyword>
<dbReference type="InterPro" id="IPR053958">
    <property type="entry name" value="HMGCR/SNAP/NPC1-like_SSD"/>
</dbReference>
<feature type="transmembrane region" description="Helical" evidence="13">
    <location>
        <begin position="1219"/>
        <end position="1245"/>
    </location>
</feature>
<feature type="transmembrane region" description="Helical" evidence="13">
    <location>
        <begin position="719"/>
        <end position="738"/>
    </location>
</feature>
<dbReference type="InterPro" id="IPR053956">
    <property type="entry name" value="NPC1_MLD"/>
</dbReference>
<dbReference type="GO" id="GO:0016020">
    <property type="term" value="C:membrane"/>
    <property type="evidence" value="ECO:0007669"/>
    <property type="project" value="TreeGrafter"/>
</dbReference>
<dbReference type="PANTHER" id="PTHR45727">
    <property type="entry name" value="NPC INTRACELLULAR CHOLESTEROL TRANSPORTER 1"/>
    <property type="match status" value="1"/>
</dbReference>
<feature type="transmembrane region" description="Helical" evidence="13">
    <location>
        <begin position="744"/>
        <end position="769"/>
    </location>
</feature>
<dbReference type="GO" id="GO:0012505">
    <property type="term" value="C:endomembrane system"/>
    <property type="evidence" value="ECO:0007669"/>
    <property type="project" value="UniProtKB-SubCell"/>
</dbReference>
<keyword evidence="10" id="KW-1015">Disulfide bond</keyword>
<evidence type="ECO:0000256" key="4">
    <source>
        <dbReference type="ARBA" id="ARBA00022692"/>
    </source>
</evidence>
<evidence type="ECO:0000256" key="7">
    <source>
        <dbReference type="ARBA" id="ARBA00023055"/>
    </source>
</evidence>
<evidence type="ECO:0000313" key="17">
    <source>
        <dbReference type="Proteomes" id="UP000275078"/>
    </source>
</evidence>
<feature type="transmembrane region" description="Helical" evidence="13">
    <location>
        <begin position="1097"/>
        <end position="1117"/>
    </location>
</feature>
<evidence type="ECO:0000256" key="14">
    <source>
        <dbReference type="SAM" id="SignalP"/>
    </source>
</evidence>
<dbReference type="PROSITE" id="PS50156">
    <property type="entry name" value="SSD"/>
    <property type="match status" value="1"/>
</dbReference>
<keyword evidence="8" id="KW-0443">Lipid metabolism</keyword>
<dbReference type="PANTHER" id="PTHR45727:SF2">
    <property type="entry name" value="NPC INTRACELLULAR CHOLESTEROL TRANSPORTER 1"/>
    <property type="match status" value="1"/>
</dbReference>
<dbReference type="InterPro" id="IPR000731">
    <property type="entry name" value="SSD"/>
</dbReference>
<keyword evidence="17" id="KW-1185">Reference proteome</keyword>
<reference evidence="16 17" key="1">
    <citation type="journal article" date="2018" name="Nat. Ecol. Evol.">
        <title>Pezizomycetes genomes reveal the molecular basis of ectomycorrhizal truffle lifestyle.</title>
        <authorList>
            <person name="Murat C."/>
            <person name="Payen T."/>
            <person name="Noel B."/>
            <person name="Kuo A."/>
            <person name="Morin E."/>
            <person name="Chen J."/>
            <person name="Kohler A."/>
            <person name="Krizsan K."/>
            <person name="Balestrini R."/>
            <person name="Da Silva C."/>
            <person name="Montanini B."/>
            <person name="Hainaut M."/>
            <person name="Levati E."/>
            <person name="Barry K.W."/>
            <person name="Belfiori B."/>
            <person name="Cichocki N."/>
            <person name="Clum A."/>
            <person name="Dockter R.B."/>
            <person name="Fauchery L."/>
            <person name="Guy J."/>
            <person name="Iotti M."/>
            <person name="Le Tacon F."/>
            <person name="Lindquist E.A."/>
            <person name="Lipzen A."/>
            <person name="Malagnac F."/>
            <person name="Mello A."/>
            <person name="Molinier V."/>
            <person name="Miyauchi S."/>
            <person name="Poulain J."/>
            <person name="Riccioni C."/>
            <person name="Rubini A."/>
            <person name="Sitrit Y."/>
            <person name="Splivallo R."/>
            <person name="Traeger S."/>
            <person name="Wang M."/>
            <person name="Zifcakova L."/>
            <person name="Wipf D."/>
            <person name="Zambonelli A."/>
            <person name="Paolocci F."/>
            <person name="Nowrousian M."/>
            <person name="Ottonello S."/>
            <person name="Baldrian P."/>
            <person name="Spatafora J.W."/>
            <person name="Henrissat B."/>
            <person name="Nagy L.G."/>
            <person name="Aury J.M."/>
            <person name="Wincker P."/>
            <person name="Grigoriev I.V."/>
            <person name="Bonfante P."/>
            <person name="Martin F.M."/>
        </authorList>
    </citation>
    <scope>NUCLEOTIDE SEQUENCE [LARGE SCALE GENOMIC DNA]</scope>
    <source>
        <strain evidence="16 17">RN42</strain>
    </source>
</reference>
<evidence type="ECO:0000256" key="13">
    <source>
        <dbReference type="SAM" id="Phobius"/>
    </source>
</evidence>
<evidence type="ECO:0000259" key="15">
    <source>
        <dbReference type="PROSITE" id="PS50156"/>
    </source>
</evidence>
<keyword evidence="9 13" id="KW-0472">Membrane</keyword>
<dbReference type="Gene3D" id="1.20.1640.10">
    <property type="entry name" value="Multidrug efflux transporter AcrB transmembrane domain"/>
    <property type="match status" value="2"/>
</dbReference>
<evidence type="ECO:0000256" key="3">
    <source>
        <dbReference type="ARBA" id="ARBA00022448"/>
    </source>
</evidence>
<dbReference type="GO" id="GO:0032934">
    <property type="term" value="F:sterol binding"/>
    <property type="evidence" value="ECO:0007669"/>
    <property type="project" value="TreeGrafter"/>
</dbReference>
<accession>A0A3N4I610</accession>
<dbReference type="Pfam" id="PF16414">
    <property type="entry name" value="NPC1_N"/>
    <property type="match status" value="1"/>
</dbReference>
<evidence type="ECO:0000256" key="11">
    <source>
        <dbReference type="ARBA" id="ARBA00023180"/>
    </source>
</evidence>
<evidence type="ECO:0000256" key="8">
    <source>
        <dbReference type="ARBA" id="ARBA00023098"/>
    </source>
</evidence>
<evidence type="ECO:0000256" key="2">
    <source>
        <dbReference type="ARBA" id="ARBA00005585"/>
    </source>
</evidence>
<dbReference type="Pfam" id="PF22314">
    <property type="entry name" value="NPC1_MLD"/>
    <property type="match status" value="1"/>
</dbReference>
<dbReference type="STRING" id="1160509.A0A3N4I610"/>
<keyword evidence="3" id="KW-0813">Transport</keyword>
<dbReference type="GO" id="GO:0015918">
    <property type="term" value="P:sterol transport"/>
    <property type="evidence" value="ECO:0007669"/>
    <property type="project" value="UniProtKB-ARBA"/>
</dbReference>
<dbReference type="SUPFAM" id="SSF82866">
    <property type="entry name" value="Multidrug efflux transporter AcrB transmembrane domain"/>
    <property type="match status" value="2"/>
</dbReference>
<dbReference type="Pfam" id="PF12349">
    <property type="entry name" value="Sterol-sensing"/>
    <property type="match status" value="1"/>
</dbReference>
<keyword evidence="7" id="KW-0445">Lipid transport</keyword>
<feature type="transmembrane region" description="Helical" evidence="13">
    <location>
        <begin position="636"/>
        <end position="660"/>
    </location>
</feature>
<feature type="region of interest" description="Disordered" evidence="12">
    <location>
        <begin position="1306"/>
        <end position="1336"/>
    </location>
</feature>
<gene>
    <name evidence="16" type="ORF">BJ508DRAFT_361866</name>
</gene>
<dbReference type="OrthoDB" id="6510177at2759"/>
<dbReference type="FunFam" id="1.20.1640.10:FF:000029">
    <property type="entry name" value="Putative Patched sphingolipid transporter"/>
    <property type="match status" value="1"/>
</dbReference>
<dbReference type="EMBL" id="ML119679">
    <property type="protein sequence ID" value="RPA81499.1"/>
    <property type="molecule type" value="Genomic_DNA"/>
</dbReference>
<keyword evidence="4 13" id="KW-0812">Transmembrane</keyword>
<evidence type="ECO:0000256" key="1">
    <source>
        <dbReference type="ARBA" id="ARBA00004127"/>
    </source>
</evidence>
<organism evidence="16 17">
    <name type="scientific">Ascobolus immersus RN42</name>
    <dbReference type="NCBI Taxonomy" id="1160509"/>
    <lineage>
        <taxon>Eukaryota</taxon>
        <taxon>Fungi</taxon>
        <taxon>Dikarya</taxon>
        <taxon>Ascomycota</taxon>
        <taxon>Pezizomycotina</taxon>
        <taxon>Pezizomycetes</taxon>
        <taxon>Pezizales</taxon>
        <taxon>Ascobolaceae</taxon>
        <taxon>Ascobolus</taxon>
    </lineage>
</organism>